<evidence type="ECO:0000256" key="2">
    <source>
        <dbReference type="ARBA" id="ARBA00022516"/>
    </source>
</evidence>
<evidence type="ECO:0000256" key="8">
    <source>
        <dbReference type="ARBA" id="ARBA00039866"/>
    </source>
</evidence>
<evidence type="ECO:0000256" key="9">
    <source>
        <dbReference type="ARBA" id="ARBA00045724"/>
    </source>
</evidence>
<comment type="function">
    <text evidence="9">Catalyzes the first step in the biosynthesis of ornithine lipids, which are phosphorus-free membrane lipids. Catalyzes the 3-hydroxyacyl-acyl carrier protein-dependent acylation of ornithine to form lyso-ornithine lipid (LOL).</text>
</comment>
<feature type="domain" description="Phospholipid/glycerol acyltransferase" evidence="11">
    <location>
        <begin position="82"/>
        <end position="199"/>
    </location>
</feature>
<name>A0A369WQZ5_9GAMM</name>
<organism evidence="12 13">
    <name type="scientific">Motiliproteus coralliicola</name>
    <dbReference type="NCBI Taxonomy" id="2283196"/>
    <lineage>
        <taxon>Bacteria</taxon>
        <taxon>Pseudomonadati</taxon>
        <taxon>Pseudomonadota</taxon>
        <taxon>Gammaproteobacteria</taxon>
        <taxon>Oceanospirillales</taxon>
        <taxon>Oceanospirillaceae</taxon>
        <taxon>Motiliproteus</taxon>
    </lineage>
</organism>
<evidence type="ECO:0000256" key="7">
    <source>
        <dbReference type="ARBA" id="ARBA00039058"/>
    </source>
</evidence>
<evidence type="ECO:0000256" key="4">
    <source>
        <dbReference type="ARBA" id="ARBA00023098"/>
    </source>
</evidence>
<dbReference type="GO" id="GO:0043810">
    <property type="term" value="F:ornithine-acyl [acyl carrier protein] N-acyltransferase activity"/>
    <property type="evidence" value="ECO:0007669"/>
    <property type="project" value="UniProtKB-EC"/>
</dbReference>
<dbReference type="SUPFAM" id="SSF69593">
    <property type="entry name" value="Glycerol-3-phosphate (1)-acyltransferase"/>
    <property type="match status" value="1"/>
</dbReference>
<dbReference type="InterPro" id="IPR002123">
    <property type="entry name" value="Plipid/glycerol_acylTrfase"/>
</dbReference>
<keyword evidence="3 12" id="KW-0808">Transferase</keyword>
<dbReference type="PANTHER" id="PTHR37323:SF1">
    <property type="entry name" value="L-ORNITHINE N(ALPHA)-ACYLTRANSFERASE"/>
    <property type="match status" value="1"/>
</dbReference>
<reference evidence="12 13" key="1">
    <citation type="submission" date="2018-07" db="EMBL/GenBank/DDBJ databases">
        <title>Motiliproteus coralliicola sp. nov., a bacterium isolated from Coral.</title>
        <authorList>
            <person name="Wang G."/>
        </authorList>
    </citation>
    <scope>NUCLEOTIDE SEQUENCE [LARGE SCALE GENOMIC DNA]</scope>
    <source>
        <strain evidence="12 13">C34</strain>
    </source>
</reference>
<evidence type="ECO:0000256" key="3">
    <source>
        <dbReference type="ARBA" id="ARBA00022679"/>
    </source>
</evidence>
<evidence type="ECO:0000259" key="11">
    <source>
        <dbReference type="SMART" id="SM00563"/>
    </source>
</evidence>
<gene>
    <name evidence="12" type="ORF">DV711_07835</name>
</gene>
<dbReference type="PANTHER" id="PTHR37323">
    <property type="entry name" value="GCN5-RELATED N-ACETYLTRANSFERASE"/>
    <property type="match status" value="1"/>
</dbReference>
<keyword evidence="5" id="KW-0012">Acyltransferase</keyword>
<keyword evidence="4" id="KW-0443">Lipid metabolism</keyword>
<comment type="similarity">
    <text evidence="6">Belongs to the acetyltransferase family. OlsB subfamily.</text>
</comment>
<sequence length="580" mass="67303">MIQVEQLIAEKSPQFLQQNPMIRRPTIGLLRWLFHESEVNRFLEQQQQLRGFDFVDRVLDYFDFRYQVSQSDRSNIPASGRTLVVANHPLGALDGLALLRLIGEIRQDVKIIANDMLMKFDPLQRLLLPVDNLAGGSPRQQLKRIKQSLLRDEAVIIFPAGEVSRMSPGGIRDGAWSSSYLKLAKKTNSPLLPVHVGGRNSWLFYLSSMLYRPLSSLLLAHEMFRQRRRQIPIRVGQPIPIQELDQLPLGNSEKNKLVKRHLYRLAKGRKPLLKTEKTVAHPQDRKALKQELKQAVHLGATADNKQILLFDYREDSAVMRELGRLREIAFRQVGEGTGQKRDLDQHDSNYRHLILWDEEELELVGAYRIGETNRWINRSDRDKIYSTELFDYSEEMAPYFARGIELGRSFVQPKYWGKRSLDYLWYGIGAYLRQHPEIRYMFGPVSLSNSYPSLAKDMLVYFYRLYFADPQQLAMAYSPHSIEEEHLDLIIPLFSGDNYEQDFKELKQQLKHLGCTVPTLYKQYSEVCEEGGVRFLDFGVDADFGYCIDGLVLVDLEKLKPTKRNRYLAEQESTQTTENL</sequence>
<dbReference type="Pfam" id="PF19576">
    <property type="entry name" value="Acyltransf_2"/>
    <property type="match status" value="1"/>
</dbReference>
<evidence type="ECO:0000256" key="6">
    <source>
        <dbReference type="ARBA" id="ARBA00038095"/>
    </source>
</evidence>
<comment type="catalytic activity">
    <reaction evidence="10">
        <text>a (3R)-hydroxyacyl-[ACP] + L-ornithine = a lyso-ornithine lipid + holo-[ACP] + H(+)</text>
        <dbReference type="Rhea" id="RHEA:20633"/>
        <dbReference type="Rhea" id="RHEA-COMP:9685"/>
        <dbReference type="Rhea" id="RHEA-COMP:9945"/>
        <dbReference type="ChEBI" id="CHEBI:15378"/>
        <dbReference type="ChEBI" id="CHEBI:46911"/>
        <dbReference type="ChEBI" id="CHEBI:64479"/>
        <dbReference type="ChEBI" id="CHEBI:78827"/>
        <dbReference type="ChEBI" id="CHEBI:138482"/>
        <dbReference type="EC" id="2.3.2.30"/>
    </reaction>
    <physiologicalReaction direction="left-to-right" evidence="10">
        <dbReference type="Rhea" id="RHEA:20634"/>
    </physiologicalReaction>
</comment>
<keyword evidence="2" id="KW-0444">Lipid biosynthesis</keyword>
<evidence type="ECO:0000256" key="10">
    <source>
        <dbReference type="ARBA" id="ARBA00047785"/>
    </source>
</evidence>
<dbReference type="EMBL" id="QQOH01000002">
    <property type="protein sequence ID" value="RDE23034.1"/>
    <property type="molecule type" value="Genomic_DNA"/>
</dbReference>
<dbReference type="SUPFAM" id="SSF55729">
    <property type="entry name" value="Acyl-CoA N-acyltransferases (Nat)"/>
    <property type="match status" value="1"/>
</dbReference>
<evidence type="ECO:0000313" key="13">
    <source>
        <dbReference type="Proteomes" id="UP000253769"/>
    </source>
</evidence>
<comment type="pathway">
    <text evidence="1">Lipid metabolism.</text>
</comment>
<comment type="caution">
    <text evidence="12">The sequence shown here is derived from an EMBL/GenBank/DDBJ whole genome shotgun (WGS) entry which is preliminary data.</text>
</comment>
<dbReference type="AlphaFoldDB" id="A0A369WQZ5"/>
<dbReference type="EC" id="2.3.2.30" evidence="7"/>
<dbReference type="InterPro" id="IPR016181">
    <property type="entry name" value="Acyl_CoA_acyltransferase"/>
</dbReference>
<dbReference type="OrthoDB" id="1113830at2"/>
<evidence type="ECO:0000256" key="5">
    <source>
        <dbReference type="ARBA" id="ARBA00023315"/>
    </source>
</evidence>
<dbReference type="Proteomes" id="UP000253769">
    <property type="component" value="Unassembled WGS sequence"/>
</dbReference>
<keyword evidence="13" id="KW-1185">Reference proteome</keyword>
<dbReference type="InterPro" id="IPR045746">
    <property type="entry name" value="ACT14924-like_Acyltransf_dom"/>
</dbReference>
<dbReference type="GO" id="GO:0006629">
    <property type="term" value="P:lipid metabolic process"/>
    <property type="evidence" value="ECO:0007669"/>
    <property type="project" value="UniProtKB-KW"/>
</dbReference>
<evidence type="ECO:0000256" key="1">
    <source>
        <dbReference type="ARBA" id="ARBA00005189"/>
    </source>
</evidence>
<accession>A0A369WQZ5</accession>
<evidence type="ECO:0000313" key="12">
    <source>
        <dbReference type="EMBL" id="RDE23034.1"/>
    </source>
</evidence>
<proteinExistence type="inferred from homology"/>
<dbReference type="SMART" id="SM00563">
    <property type="entry name" value="PlsC"/>
    <property type="match status" value="1"/>
</dbReference>
<protein>
    <recommendedName>
        <fullName evidence="8">L-ornithine N(alpha)-acyltransferase</fullName>
        <ecNumber evidence="7">2.3.2.30</ecNumber>
    </recommendedName>
</protein>
<dbReference type="Pfam" id="PF13444">
    <property type="entry name" value="Acetyltransf_5"/>
    <property type="match status" value="1"/>
</dbReference>
<dbReference type="InterPro" id="IPR052351">
    <property type="entry name" value="Ornithine_N-alpha-AT"/>
</dbReference>